<dbReference type="EMBL" id="KL142404">
    <property type="protein sequence ID" value="KDR69037.1"/>
    <property type="molecule type" value="Genomic_DNA"/>
</dbReference>
<evidence type="ECO:0000256" key="1">
    <source>
        <dbReference type="SAM" id="MobiDB-lite"/>
    </source>
</evidence>
<dbReference type="HOGENOM" id="CLU_1396417_0_0_1"/>
<evidence type="ECO:0000313" key="2">
    <source>
        <dbReference type="EMBL" id="KDR69037.1"/>
    </source>
</evidence>
<organism evidence="2 3">
    <name type="scientific">Galerina marginata (strain CBS 339.88)</name>
    <dbReference type="NCBI Taxonomy" id="685588"/>
    <lineage>
        <taxon>Eukaryota</taxon>
        <taxon>Fungi</taxon>
        <taxon>Dikarya</taxon>
        <taxon>Basidiomycota</taxon>
        <taxon>Agaricomycotina</taxon>
        <taxon>Agaricomycetes</taxon>
        <taxon>Agaricomycetidae</taxon>
        <taxon>Agaricales</taxon>
        <taxon>Agaricineae</taxon>
        <taxon>Strophariaceae</taxon>
        <taxon>Galerina</taxon>
    </lineage>
</organism>
<dbReference type="Proteomes" id="UP000027222">
    <property type="component" value="Unassembled WGS sequence"/>
</dbReference>
<dbReference type="STRING" id="685588.A0A067SGA7"/>
<accession>A0A067SGA7</accession>
<evidence type="ECO:0000313" key="3">
    <source>
        <dbReference type="Proteomes" id="UP000027222"/>
    </source>
</evidence>
<protein>
    <submittedName>
        <fullName evidence="2">Uncharacterized protein</fullName>
    </submittedName>
</protein>
<keyword evidence="3" id="KW-1185">Reference proteome</keyword>
<dbReference type="OrthoDB" id="2156690at2759"/>
<feature type="region of interest" description="Disordered" evidence="1">
    <location>
        <begin position="146"/>
        <end position="172"/>
    </location>
</feature>
<sequence>METICFDVHRACPLPYSSLPCCILVCHYTPPPPLFIFVMQRVWSTYLAANGHQIERPDSPHLMDPNSPRSSVISHANSAYSQAGSTRHILADMNNSSSSDYGGLLNPPSAPFARGPNGSSLSVASVSGAASNLSLSVNYLPSKFSSFSPVGARQRKGKGTDEPNLPKRGGGLRAFKTNEARMPQGKGRLKWNKFK</sequence>
<reference evidence="3" key="1">
    <citation type="journal article" date="2014" name="Proc. Natl. Acad. Sci. U.S.A.">
        <title>Extensive sampling of basidiomycete genomes demonstrates inadequacy of the white-rot/brown-rot paradigm for wood decay fungi.</title>
        <authorList>
            <person name="Riley R."/>
            <person name="Salamov A.A."/>
            <person name="Brown D.W."/>
            <person name="Nagy L.G."/>
            <person name="Floudas D."/>
            <person name="Held B.W."/>
            <person name="Levasseur A."/>
            <person name="Lombard V."/>
            <person name="Morin E."/>
            <person name="Otillar R."/>
            <person name="Lindquist E.A."/>
            <person name="Sun H."/>
            <person name="LaButti K.M."/>
            <person name="Schmutz J."/>
            <person name="Jabbour D."/>
            <person name="Luo H."/>
            <person name="Baker S.E."/>
            <person name="Pisabarro A.G."/>
            <person name="Walton J.D."/>
            <person name="Blanchette R.A."/>
            <person name="Henrissat B."/>
            <person name="Martin F."/>
            <person name="Cullen D."/>
            <person name="Hibbett D.S."/>
            <person name="Grigoriev I.V."/>
        </authorList>
    </citation>
    <scope>NUCLEOTIDE SEQUENCE [LARGE SCALE GENOMIC DNA]</scope>
    <source>
        <strain evidence="3">CBS 339.88</strain>
    </source>
</reference>
<dbReference type="AlphaFoldDB" id="A0A067SGA7"/>
<proteinExistence type="predicted"/>
<name>A0A067SGA7_GALM3</name>
<gene>
    <name evidence="2" type="ORF">GALMADRAFT_933111</name>
</gene>